<proteinExistence type="predicted"/>
<name>A0AAE0YSK7_9GAST</name>
<accession>A0AAE0YSK7</accession>
<evidence type="ECO:0000313" key="2">
    <source>
        <dbReference type="Proteomes" id="UP001283361"/>
    </source>
</evidence>
<evidence type="ECO:0000313" key="1">
    <source>
        <dbReference type="EMBL" id="KAK3755983.1"/>
    </source>
</evidence>
<reference evidence="1" key="1">
    <citation type="journal article" date="2023" name="G3 (Bethesda)">
        <title>A reference genome for the long-term kleptoplast-retaining sea slug Elysia crispata morphotype clarki.</title>
        <authorList>
            <person name="Eastman K.E."/>
            <person name="Pendleton A.L."/>
            <person name="Shaikh M.A."/>
            <person name="Suttiyut T."/>
            <person name="Ogas R."/>
            <person name="Tomko P."/>
            <person name="Gavelis G."/>
            <person name="Widhalm J.R."/>
            <person name="Wisecaver J.H."/>
        </authorList>
    </citation>
    <scope>NUCLEOTIDE SEQUENCE</scope>
    <source>
        <strain evidence="1">ECLA1</strain>
    </source>
</reference>
<protein>
    <submittedName>
        <fullName evidence="1">Uncharacterized protein</fullName>
    </submittedName>
</protein>
<sequence>MLKLTHAVLELVANGALDNSATPQTPVLEVPVKQRTRLGRGSIVSQRQRPIWSTAHGDPAVGTDEPQVTQRLELANPSVTLRLELTNLR</sequence>
<keyword evidence="2" id="KW-1185">Reference proteome</keyword>
<comment type="caution">
    <text evidence="1">The sequence shown here is derived from an EMBL/GenBank/DDBJ whole genome shotgun (WGS) entry which is preliminary data.</text>
</comment>
<dbReference type="AlphaFoldDB" id="A0AAE0YSK7"/>
<gene>
    <name evidence="1" type="ORF">RRG08_049048</name>
</gene>
<organism evidence="1 2">
    <name type="scientific">Elysia crispata</name>
    <name type="common">lettuce slug</name>
    <dbReference type="NCBI Taxonomy" id="231223"/>
    <lineage>
        <taxon>Eukaryota</taxon>
        <taxon>Metazoa</taxon>
        <taxon>Spiralia</taxon>
        <taxon>Lophotrochozoa</taxon>
        <taxon>Mollusca</taxon>
        <taxon>Gastropoda</taxon>
        <taxon>Heterobranchia</taxon>
        <taxon>Euthyneura</taxon>
        <taxon>Panpulmonata</taxon>
        <taxon>Sacoglossa</taxon>
        <taxon>Placobranchoidea</taxon>
        <taxon>Plakobranchidae</taxon>
        <taxon>Elysia</taxon>
    </lineage>
</organism>
<dbReference type="Proteomes" id="UP001283361">
    <property type="component" value="Unassembled WGS sequence"/>
</dbReference>
<dbReference type="EMBL" id="JAWDGP010005572">
    <property type="protein sequence ID" value="KAK3755983.1"/>
    <property type="molecule type" value="Genomic_DNA"/>
</dbReference>